<dbReference type="SMART" id="SM00267">
    <property type="entry name" value="GGDEF"/>
    <property type="match status" value="1"/>
</dbReference>
<protein>
    <recommendedName>
        <fullName evidence="1">diguanylate cyclase</fullName>
        <ecNumber evidence="1">2.7.7.65</ecNumber>
    </recommendedName>
</protein>
<name>X5MC95_9HYPH</name>
<dbReference type="PANTHER" id="PTHR45138">
    <property type="entry name" value="REGULATORY COMPONENTS OF SENSORY TRANSDUCTION SYSTEM"/>
    <property type="match status" value="1"/>
</dbReference>
<dbReference type="Gene3D" id="3.30.70.270">
    <property type="match status" value="1"/>
</dbReference>
<dbReference type="AlphaFoldDB" id="X5MC95"/>
<feature type="region of interest" description="Disordered" evidence="3">
    <location>
        <begin position="1"/>
        <end position="21"/>
    </location>
</feature>
<evidence type="ECO:0000313" key="6">
    <source>
        <dbReference type="Proteomes" id="UP000032160"/>
    </source>
</evidence>
<dbReference type="InterPro" id="IPR050469">
    <property type="entry name" value="Diguanylate_Cyclase"/>
</dbReference>
<dbReference type="Proteomes" id="UP000032160">
    <property type="component" value="Chromosome I"/>
</dbReference>
<dbReference type="NCBIfam" id="TIGR00254">
    <property type="entry name" value="GGDEF"/>
    <property type="match status" value="1"/>
</dbReference>
<organism evidence="5 6">
    <name type="scientific">Candidatus Phaeomarinibacter ectocarpi</name>
    <dbReference type="NCBI Taxonomy" id="1458461"/>
    <lineage>
        <taxon>Bacteria</taxon>
        <taxon>Pseudomonadati</taxon>
        <taxon>Pseudomonadota</taxon>
        <taxon>Alphaproteobacteria</taxon>
        <taxon>Hyphomicrobiales</taxon>
        <taxon>Parvibaculaceae</taxon>
        <taxon>Candidatus Phaeomarinibacter</taxon>
    </lineage>
</organism>
<dbReference type="InterPro" id="IPR043128">
    <property type="entry name" value="Rev_trsase/Diguanyl_cyclase"/>
</dbReference>
<evidence type="ECO:0000256" key="2">
    <source>
        <dbReference type="ARBA" id="ARBA00034247"/>
    </source>
</evidence>
<dbReference type="KEGG" id="pect:BN1012_Phect728"/>
<dbReference type="SUPFAM" id="SSF55073">
    <property type="entry name" value="Nucleotide cyclase"/>
    <property type="match status" value="1"/>
</dbReference>
<dbReference type="HOGENOM" id="CLU_000445_11_16_5"/>
<dbReference type="GO" id="GO:0052621">
    <property type="term" value="F:diguanylate cyclase activity"/>
    <property type="evidence" value="ECO:0007669"/>
    <property type="project" value="UniProtKB-EC"/>
</dbReference>
<evidence type="ECO:0000256" key="1">
    <source>
        <dbReference type="ARBA" id="ARBA00012528"/>
    </source>
</evidence>
<dbReference type="PROSITE" id="PS50887">
    <property type="entry name" value="GGDEF"/>
    <property type="match status" value="1"/>
</dbReference>
<evidence type="ECO:0000259" key="4">
    <source>
        <dbReference type="PROSITE" id="PS50887"/>
    </source>
</evidence>
<evidence type="ECO:0000313" key="5">
    <source>
        <dbReference type="EMBL" id="CDO58942.1"/>
    </source>
</evidence>
<evidence type="ECO:0000256" key="3">
    <source>
        <dbReference type="SAM" id="MobiDB-lite"/>
    </source>
</evidence>
<reference evidence="5 6" key="1">
    <citation type="journal article" date="2014" name="Front. Genet.">
        <title>Genome and metabolic network of "Candidatus Phaeomarinobacter ectocarpi" Ec32, a new candidate genus of Alphaproteobacteria frequently associated with brown algae.</title>
        <authorList>
            <person name="Dittami S.M."/>
            <person name="Barbeyron T."/>
            <person name="Boyen C."/>
            <person name="Cambefort J."/>
            <person name="Collet G."/>
            <person name="Delage L."/>
            <person name="Gobet A."/>
            <person name="Groisillier A."/>
            <person name="Leblanc C."/>
            <person name="Michel G."/>
            <person name="Scornet D."/>
            <person name="Siegel A."/>
            <person name="Tapia J.E."/>
            <person name="Tonon T."/>
        </authorList>
    </citation>
    <scope>NUCLEOTIDE SEQUENCE [LARGE SCALE GENOMIC DNA]</scope>
    <source>
        <strain evidence="5 6">Ec32</strain>
    </source>
</reference>
<dbReference type="FunFam" id="3.30.70.270:FF:000001">
    <property type="entry name" value="Diguanylate cyclase domain protein"/>
    <property type="match status" value="1"/>
</dbReference>
<dbReference type="STRING" id="1458461.BN1012_Phect728"/>
<feature type="domain" description="GGDEF" evidence="4">
    <location>
        <begin position="105"/>
        <end position="235"/>
    </location>
</feature>
<dbReference type="EC" id="2.7.7.65" evidence="1"/>
<gene>
    <name evidence="5" type="ORF">BN1012_Phect728</name>
</gene>
<sequence>MRGAGSPSRASAAGSASAASAPRQISDTASIMGIPEAEVTPKVRDALMTLMSEVDALRKELTTMRGRLDAVQQEADTDSLVPVLNRRAFVRELSRMISFSERYGAPASLVFIDLNNFKTVNDTYGHAAGDAVLEYVAGALVEHVRESDIVGRIGGDEFAVILAQANEADAMEKAESLMHLIADTPLEIMGHKIGVSVSPGAVAFKPGEDAATALARADEAMYVAKRRRQESEKKS</sequence>
<comment type="catalytic activity">
    <reaction evidence="2">
        <text>2 GTP = 3',3'-c-di-GMP + 2 diphosphate</text>
        <dbReference type="Rhea" id="RHEA:24898"/>
        <dbReference type="ChEBI" id="CHEBI:33019"/>
        <dbReference type="ChEBI" id="CHEBI:37565"/>
        <dbReference type="ChEBI" id="CHEBI:58805"/>
        <dbReference type="EC" id="2.7.7.65"/>
    </reaction>
</comment>
<dbReference type="InterPro" id="IPR000160">
    <property type="entry name" value="GGDEF_dom"/>
</dbReference>
<dbReference type="EMBL" id="HG966617">
    <property type="protein sequence ID" value="CDO58942.1"/>
    <property type="molecule type" value="Genomic_DNA"/>
</dbReference>
<proteinExistence type="predicted"/>
<dbReference type="CDD" id="cd01949">
    <property type="entry name" value="GGDEF"/>
    <property type="match status" value="1"/>
</dbReference>
<dbReference type="PANTHER" id="PTHR45138:SF9">
    <property type="entry name" value="DIGUANYLATE CYCLASE DGCM-RELATED"/>
    <property type="match status" value="1"/>
</dbReference>
<accession>X5MC95</accession>
<keyword evidence="6" id="KW-1185">Reference proteome</keyword>
<dbReference type="Pfam" id="PF00990">
    <property type="entry name" value="GGDEF"/>
    <property type="match status" value="1"/>
</dbReference>
<dbReference type="InterPro" id="IPR029787">
    <property type="entry name" value="Nucleotide_cyclase"/>
</dbReference>